<gene>
    <name evidence="1" type="ORF">HNR31_003449</name>
</gene>
<sequence length="37" mass="4537">MSYNLLYRRLDIAKRKQQLEAHIEQIKLWGYGMIIPF</sequence>
<comment type="caution">
    <text evidence="1">The sequence shown here is derived from an EMBL/GenBank/DDBJ whole genome shotgun (WGS) entry which is preliminary data.</text>
</comment>
<dbReference type="Proteomes" id="UP000523087">
    <property type="component" value="Unassembled WGS sequence"/>
</dbReference>
<name>A0A7V9ZA09_9BACL</name>
<accession>A0A7V9ZA09</accession>
<dbReference type="AlphaFoldDB" id="A0A7V9ZA09"/>
<proteinExistence type="predicted"/>
<protein>
    <submittedName>
        <fullName evidence="1">Uncharacterized protein</fullName>
    </submittedName>
</protein>
<reference evidence="1 2" key="1">
    <citation type="submission" date="2020-07" db="EMBL/GenBank/DDBJ databases">
        <title>Genomic Encyclopedia of Type Strains, Phase IV (KMG-IV): sequencing the most valuable type-strain genomes for metagenomic binning, comparative biology and taxonomic classification.</title>
        <authorList>
            <person name="Goeker M."/>
        </authorList>
    </citation>
    <scope>NUCLEOTIDE SEQUENCE [LARGE SCALE GENOMIC DNA]</scope>
    <source>
        <strain evidence="1 2">DSM 15730</strain>
    </source>
</reference>
<keyword evidence="2" id="KW-1185">Reference proteome</keyword>
<organism evidence="1 2">
    <name type="scientific">Thermaerobacillus caldiproteolyticus</name>
    <dbReference type="NCBI Taxonomy" id="247480"/>
    <lineage>
        <taxon>Bacteria</taxon>
        <taxon>Bacillati</taxon>
        <taxon>Bacillota</taxon>
        <taxon>Bacilli</taxon>
        <taxon>Bacillales</taxon>
        <taxon>Anoxybacillaceae</taxon>
        <taxon>Thermaerobacillus</taxon>
    </lineage>
</organism>
<evidence type="ECO:0000313" key="2">
    <source>
        <dbReference type="Proteomes" id="UP000523087"/>
    </source>
</evidence>
<evidence type="ECO:0000313" key="1">
    <source>
        <dbReference type="EMBL" id="MBA2876631.1"/>
    </source>
</evidence>
<dbReference type="EMBL" id="JACDUT010000015">
    <property type="protein sequence ID" value="MBA2876631.1"/>
    <property type="molecule type" value="Genomic_DNA"/>
</dbReference>